<evidence type="ECO:0000313" key="3">
    <source>
        <dbReference type="Proteomes" id="UP000035740"/>
    </source>
</evidence>
<dbReference type="Gramene" id="KMS97020">
    <property type="protein sequence ID" value="KMS97020"/>
    <property type="gene ID" value="BVRB_7g179670"/>
</dbReference>
<reference evidence="2 3" key="1">
    <citation type="journal article" date="2014" name="Nature">
        <title>The genome of the recently domesticated crop plant sugar beet (Beta vulgaris).</title>
        <authorList>
            <person name="Dohm J.C."/>
            <person name="Minoche A.E."/>
            <person name="Holtgrawe D."/>
            <person name="Capella-Gutierrez S."/>
            <person name="Zakrzewski F."/>
            <person name="Tafer H."/>
            <person name="Rupp O."/>
            <person name="Sorensen T.R."/>
            <person name="Stracke R."/>
            <person name="Reinhardt R."/>
            <person name="Goesmann A."/>
            <person name="Kraft T."/>
            <person name="Schulz B."/>
            <person name="Stadler P.F."/>
            <person name="Schmidt T."/>
            <person name="Gabaldon T."/>
            <person name="Lehrach H."/>
            <person name="Weisshaar B."/>
            <person name="Himmelbauer H."/>
        </authorList>
    </citation>
    <scope>NUCLEOTIDE SEQUENCE [LARGE SCALE GENOMIC DNA]</scope>
    <source>
        <tissue evidence="2">Taproot</tissue>
    </source>
</reference>
<evidence type="ECO:0000256" key="1">
    <source>
        <dbReference type="SAM" id="SignalP"/>
    </source>
</evidence>
<feature type="signal peptide" evidence="1">
    <location>
        <begin position="1"/>
        <end position="19"/>
    </location>
</feature>
<keyword evidence="1" id="KW-0732">Signal</keyword>
<sequence length="53" mass="6208">MKTDFFIFISLILLRLIQSTRTKILNTSLSSLLLRLIHNTHKPRSSTQKKIQL</sequence>
<feature type="chain" id="PRO_5005296603" evidence="1">
    <location>
        <begin position="20"/>
        <end position="53"/>
    </location>
</feature>
<keyword evidence="3" id="KW-1185">Reference proteome</keyword>
<name>A0A0J8E1P9_BETVV</name>
<proteinExistence type="predicted"/>
<evidence type="ECO:0000313" key="2">
    <source>
        <dbReference type="EMBL" id="KMS97020.1"/>
    </source>
</evidence>
<accession>A0A0J8E1P9</accession>
<protein>
    <submittedName>
        <fullName evidence="2">Uncharacterized protein</fullName>
    </submittedName>
</protein>
<dbReference type="AlphaFoldDB" id="A0A0J8E1P9"/>
<gene>
    <name evidence="2" type="ORF">BVRB_7g179670</name>
</gene>
<organism evidence="2 3">
    <name type="scientific">Beta vulgaris subsp. vulgaris</name>
    <name type="common">Beet</name>
    <dbReference type="NCBI Taxonomy" id="3555"/>
    <lineage>
        <taxon>Eukaryota</taxon>
        <taxon>Viridiplantae</taxon>
        <taxon>Streptophyta</taxon>
        <taxon>Embryophyta</taxon>
        <taxon>Tracheophyta</taxon>
        <taxon>Spermatophyta</taxon>
        <taxon>Magnoliopsida</taxon>
        <taxon>eudicotyledons</taxon>
        <taxon>Gunneridae</taxon>
        <taxon>Pentapetalae</taxon>
        <taxon>Caryophyllales</taxon>
        <taxon>Chenopodiaceae</taxon>
        <taxon>Betoideae</taxon>
        <taxon>Beta</taxon>
    </lineage>
</organism>
<dbReference type="EMBL" id="KQ090345">
    <property type="protein sequence ID" value="KMS97020.1"/>
    <property type="molecule type" value="Genomic_DNA"/>
</dbReference>
<dbReference type="Proteomes" id="UP000035740">
    <property type="component" value="Unassembled WGS sequence"/>
</dbReference>